<evidence type="ECO:0000313" key="6">
    <source>
        <dbReference type="EMBL" id="UWU16083.1"/>
    </source>
</evidence>
<dbReference type="Pfam" id="PF07729">
    <property type="entry name" value="FCD"/>
    <property type="match status" value="1"/>
</dbReference>
<evidence type="ECO:0000313" key="7">
    <source>
        <dbReference type="Proteomes" id="UP000232164"/>
    </source>
</evidence>
<evidence type="ECO:0000313" key="8">
    <source>
        <dbReference type="Proteomes" id="UP001060123"/>
    </source>
</evidence>
<dbReference type="PROSITE" id="PS50949">
    <property type="entry name" value="HTH_GNTR"/>
    <property type="match status" value="1"/>
</dbReference>
<dbReference type="InterPro" id="IPR000524">
    <property type="entry name" value="Tscrpt_reg_HTH_GntR"/>
</dbReference>
<reference evidence="5 7" key="1">
    <citation type="submission" date="2017-11" db="EMBL/GenBank/DDBJ databases">
        <authorList>
            <person name="Han C.G."/>
        </authorList>
    </citation>
    <scope>NUCLEOTIDE SEQUENCE [LARGE SCALE GENOMIC DNA]</scope>
    <source>
        <strain evidence="5 7">HCNT1</strain>
    </source>
</reference>
<proteinExistence type="predicted"/>
<organism evidence="5 7">
    <name type="scientific">Rhizobium sullae</name>
    <name type="common">Rhizobium hedysari</name>
    <dbReference type="NCBI Taxonomy" id="50338"/>
    <lineage>
        <taxon>Bacteria</taxon>
        <taxon>Pseudomonadati</taxon>
        <taxon>Pseudomonadota</taxon>
        <taxon>Alphaproteobacteria</taxon>
        <taxon>Hyphomicrobiales</taxon>
        <taxon>Rhizobiaceae</taxon>
        <taxon>Rhizobium/Agrobacterium group</taxon>
        <taxon>Rhizobium</taxon>
    </lineage>
</organism>
<dbReference type="Pfam" id="PF00392">
    <property type="entry name" value="GntR"/>
    <property type="match status" value="1"/>
</dbReference>
<sequence length="205" mass="22629">MQNSQSHLAYLALEHAIVTLVLKPGALVTEKQLIDIAGHGRTPVREAIQKLAWQGLVIVRPRVGLQVAEIKPDDHANVMQVRRELEPIAASLVAKHATDEQREALIDCARTMTSCAVNGDLAAFFAADKAFDEIIEEACPNTFITAALGPVQTHSRRLWYSTATPDRMDRSIALHVTVIRAIQQGKVEESRQAMAVLIDYLSYKP</sequence>
<evidence type="ECO:0000313" key="5">
    <source>
        <dbReference type="EMBL" id="PKA39639.1"/>
    </source>
</evidence>
<dbReference type="EMBL" id="CP104143">
    <property type="protein sequence ID" value="UWU16083.1"/>
    <property type="molecule type" value="Genomic_DNA"/>
</dbReference>
<evidence type="ECO:0000259" key="4">
    <source>
        <dbReference type="PROSITE" id="PS50949"/>
    </source>
</evidence>
<dbReference type="SMART" id="SM00345">
    <property type="entry name" value="HTH_GNTR"/>
    <property type="match status" value="1"/>
</dbReference>
<keyword evidence="1" id="KW-0805">Transcription regulation</keyword>
<dbReference type="EMBL" id="PIQN01000026">
    <property type="protein sequence ID" value="PKA39639.1"/>
    <property type="molecule type" value="Genomic_DNA"/>
</dbReference>
<feature type="domain" description="HTH gntR-type" evidence="4">
    <location>
        <begin position="3"/>
        <end position="70"/>
    </location>
</feature>
<reference evidence="6" key="3">
    <citation type="submission" date="2022-09" db="EMBL/GenBank/DDBJ databases">
        <title>Australian commercial rhizobial inoculants.</title>
        <authorList>
            <person name="Kohlmeier M.G."/>
            <person name="O'Hara G.W."/>
            <person name="Colombi E."/>
            <person name="Ramsay J.P."/>
            <person name="Terpolilli J."/>
        </authorList>
    </citation>
    <scope>NUCLEOTIDE SEQUENCE</scope>
    <source>
        <strain evidence="6">WSM1592</strain>
    </source>
</reference>
<dbReference type="Gene3D" id="1.10.10.10">
    <property type="entry name" value="Winged helix-like DNA-binding domain superfamily/Winged helix DNA-binding domain"/>
    <property type="match status" value="1"/>
</dbReference>
<dbReference type="GO" id="GO:0003700">
    <property type="term" value="F:DNA-binding transcription factor activity"/>
    <property type="evidence" value="ECO:0007669"/>
    <property type="project" value="InterPro"/>
</dbReference>
<dbReference type="InterPro" id="IPR036390">
    <property type="entry name" value="WH_DNA-bd_sf"/>
</dbReference>
<evidence type="ECO:0000256" key="2">
    <source>
        <dbReference type="ARBA" id="ARBA00023125"/>
    </source>
</evidence>
<name>A0A2N0D0L2_RHISU</name>
<dbReference type="STRING" id="1041146.GCA_000427985_05878"/>
<evidence type="ECO:0000256" key="3">
    <source>
        <dbReference type="ARBA" id="ARBA00023163"/>
    </source>
</evidence>
<dbReference type="InterPro" id="IPR011711">
    <property type="entry name" value="GntR_C"/>
</dbReference>
<dbReference type="PANTHER" id="PTHR43537:SF45">
    <property type="entry name" value="GNTR FAMILY REGULATORY PROTEIN"/>
    <property type="match status" value="1"/>
</dbReference>
<protein>
    <submittedName>
        <fullName evidence="5">GntR family transcriptional regulator</fullName>
    </submittedName>
</protein>
<dbReference type="Proteomes" id="UP000232164">
    <property type="component" value="Unassembled WGS sequence"/>
</dbReference>
<keyword evidence="3" id="KW-0804">Transcription</keyword>
<reference evidence="5 7" key="2">
    <citation type="submission" date="2017-12" db="EMBL/GenBank/DDBJ databases">
        <title>Genome sequence of Rhizobium sullae HCNT1 isolated from Sulla coronaria nodules and featuring peculiar denitrification phenotypes.</title>
        <authorList>
            <person name="De Diego-Diaz B."/>
            <person name="Treu L."/>
            <person name="Campanaro S."/>
            <person name="Da Silva Duarte V."/>
            <person name="Basaglia M."/>
            <person name="Favaro L."/>
            <person name="Casella S."/>
            <person name="Squartini A."/>
        </authorList>
    </citation>
    <scope>NUCLEOTIDE SEQUENCE [LARGE SCALE GENOMIC DNA]</scope>
    <source>
        <strain evidence="5 7">HCNT1</strain>
    </source>
</reference>
<dbReference type="SUPFAM" id="SSF48008">
    <property type="entry name" value="GntR ligand-binding domain-like"/>
    <property type="match status" value="1"/>
</dbReference>
<keyword evidence="8" id="KW-1185">Reference proteome</keyword>
<dbReference type="InterPro" id="IPR036388">
    <property type="entry name" value="WH-like_DNA-bd_sf"/>
</dbReference>
<evidence type="ECO:0000256" key="1">
    <source>
        <dbReference type="ARBA" id="ARBA00023015"/>
    </source>
</evidence>
<dbReference type="GO" id="GO:0003677">
    <property type="term" value="F:DNA binding"/>
    <property type="evidence" value="ECO:0007669"/>
    <property type="project" value="UniProtKB-KW"/>
</dbReference>
<dbReference type="SUPFAM" id="SSF46785">
    <property type="entry name" value="Winged helix' DNA-binding domain"/>
    <property type="match status" value="1"/>
</dbReference>
<dbReference type="SMART" id="SM00895">
    <property type="entry name" value="FCD"/>
    <property type="match status" value="1"/>
</dbReference>
<dbReference type="InterPro" id="IPR008920">
    <property type="entry name" value="TF_FadR/GntR_C"/>
</dbReference>
<accession>A0A2N0D0L2</accession>
<dbReference type="RefSeq" id="WP_027509460.1">
    <property type="nucleotide sequence ID" value="NZ_CP104143.1"/>
</dbReference>
<keyword evidence="2" id="KW-0238">DNA-binding</keyword>
<dbReference type="AlphaFoldDB" id="A0A2N0D0L2"/>
<dbReference type="Gene3D" id="1.20.120.530">
    <property type="entry name" value="GntR ligand-binding domain-like"/>
    <property type="match status" value="1"/>
</dbReference>
<dbReference type="PANTHER" id="PTHR43537">
    <property type="entry name" value="TRANSCRIPTIONAL REGULATOR, GNTR FAMILY"/>
    <property type="match status" value="1"/>
</dbReference>
<gene>
    <name evidence="5" type="ORF">CWR43_30705</name>
    <name evidence="6" type="ORF">N2599_08870</name>
</gene>
<dbReference type="Proteomes" id="UP001060123">
    <property type="component" value="Chromosome"/>
</dbReference>